<comment type="caution">
    <text evidence="2">The sequence shown here is derived from an EMBL/GenBank/DDBJ whole genome shotgun (WGS) entry which is preliminary data.</text>
</comment>
<accession>A0A1V6PIA0</accession>
<dbReference type="STRING" id="416450.A0A1V6PIA0"/>
<evidence type="ECO:0000313" key="2">
    <source>
        <dbReference type="EMBL" id="OQD76739.1"/>
    </source>
</evidence>
<sequence length="180" mass="20439">MLEDGLLHLNKVAEIFKTFLHPYYSSLLEVYAEVQVLDYFYKMQMAFAGADRFIACTRVMVHSSHRKIWTKWSPLCVQQFDDKNPAARQQKDILNKMTQDLREQVTTHVLQRLPSNRWHPDSNTNITDIREFGINSESLEVSGAETPETLSNLLDCPDAGTDLGEDSGSENGGVPLFNST</sequence>
<gene>
    <name evidence="2" type="ORF">PENANT_c122G05549</name>
</gene>
<feature type="region of interest" description="Disordered" evidence="1">
    <location>
        <begin position="143"/>
        <end position="180"/>
    </location>
</feature>
<dbReference type="AlphaFoldDB" id="A0A1V6PIA0"/>
<keyword evidence="3" id="KW-1185">Reference proteome</keyword>
<organism evidence="2 3">
    <name type="scientific">Penicillium antarcticum</name>
    <dbReference type="NCBI Taxonomy" id="416450"/>
    <lineage>
        <taxon>Eukaryota</taxon>
        <taxon>Fungi</taxon>
        <taxon>Dikarya</taxon>
        <taxon>Ascomycota</taxon>
        <taxon>Pezizomycotina</taxon>
        <taxon>Eurotiomycetes</taxon>
        <taxon>Eurotiomycetidae</taxon>
        <taxon>Eurotiales</taxon>
        <taxon>Aspergillaceae</taxon>
        <taxon>Penicillium</taxon>
    </lineage>
</organism>
<name>A0A1V6PIA0_9EURO</name>
<dbReference type="EMBL" id="MDYN01000122">
    <property type="protein sequence ID" value="OQD76739.1"/>
    <property type="molecule type" value="Genomic_DNA"/>
</dbReference>
<evidence type="ECO:0000313" key="3">
    <source>
        <dbReference type="Proteomes" id="UP000191672"/>
    </source>
</evidence>
<evidence type="ECO:0000256" key="1">
    <source>
        <dbReference type="SAM" id="MobiDB-lite"/>
    </source>
</evidence>
<dbReference type="Proteomes" id="UP000191672">
    <property type="component" value="Unassembled WGS sequence"/>
</dbReference>
<reference evidence="3" key="1">
    <citation type="journal article" date="2017" name="Nat. Microbiol.">
        <title>Global analysis of biosynthetic gene clusters reveals vast potential of secondary metabolite production in Penicillium species.</title>
        <authorList>
            <person name="Nielsen J.C."/>
            <person name="Grijseels S."/>
            <person name="Prigent S."/>
            <person name="Ji B."/>
            <person name="Dainat J."/>
            <person name="Nielsen K.F."/>
            <person name="Frisvad J.C."/>
            <person name="Workman M."/>
            <person name="Nielsen J."/>
        </authorList>
    </citation>
    <scope>NUCLEOTIDE SEQUENCE [LARGE SCALE GENOMIC DNA]</scope>
    <source>
        <strain evidence="3">IBT 31811</strain>
    </source>
</reference>
<proteinExistence type="predicted"/>
<protein>
    <submittedName>
        <fullName evidence="2">Uncharacterized protein</fullName>
    </submittedName>
</protein>